<dbReference type="OrthoDB" id="9815163at2"/>
<keyword evidence="3" id="KW-1185">Reference proteome</keyword>
<dbReference type="Pfam" id="PF04248">
    <property type="entry name" value="NTP_transf_9"/>
    <property type="match status" value="1"/>
</dbReference>
<sequence length="158" mass="17359">MTQRPTERVADYPRPPRLERSNRLVRILLGGETIAETRDAFRVLETFHPSSWYLPPEAFRPGVLRPAPGGSLCEWKGRARYWTLAAGGVVAEAAGWSYPDPTPAFADIQDHVAVYAGRMEACFVDDERVAPQPGGFYGGWITAELVGPFKGGPGTLGW</sequence>
<dbReference type="Proteomes" id="UP000295096">
    <property type="component" value="Unassembled WGS sequence"/>
</dbReference>
<dbReference type="RefSeq" id="WP_133290515.1">
    <property type="nucleotide sequence ID" value="NZ_SMSJ01000033.1"/>
</dbReference>
<accession>A0A4V3A9V5</accession>
<dbReference type="InterPro" id="IPR007361">
    <property type="entry name" value="DUF427"/>
</dbReference>
<dbReference type="InterPro" id="IPR038694">
    <property type="entry name" value="DUF427_sf"/>
</dbReference>
<proteinExistence type="predicted"/>
<dbReference type="Gene3D" id="2.170.150.40">
    <property type="entry name" value="Domain of unknown function (DUF427)"/>
    <property type="match status" value="1"/>
</dbReference>
<feature type="domain" description="DUF427" evidence="1">
    <location>
        <begin position="25"/>
        <end position="116"/>
    </location>
</feature>
<reference evidence="2 3" key="1">
    <citation type="journal article" date="2016" name="J. Microbiol.">
        <title>Dankookia rubra gen. nov., sp. nov., an alphaproteobacterium isolated from sediment of a shallow stream.</title>
        <authorList>
            <person name="Kim W.H."/>
            <person name="Kim D.H."/>
            <person name="Kang K."/>
            <person name="Ahn T.Y."/>
        </authorList>
    </citation>
    <scope>NUCLEOTIDE SEQUENCE [LARGE SCALE GENOMIC DNA]</scope>
    <source>
        <strain evidence="2 3">JCM30602</strain>
    </source>
</reference>
<dbReference type="EMBL" id="SMSJ01000033">
    <property type="protein sequence ID" value="TDH60675.1"/>
    <property type="molecule type" value="Genomic_DNA"/>
</dbReference>
<dbReference type="AlphaFoldDB" id="A0A4V3A9V5"/>
<evidence type="ECO:0000259" key="1">
    <source>
        <dbReference type="Pfam" id="PF04248"/>
    </source>
</evidence>
<evidence type="ECO:0000313" key="3">
    <source>
        <dbReference type="Proteomes" id="UP000295096"/>
    </source>
</evidence>
<protein>
    <submittedName>
        <fullName evidence="2">DUF427 domain-containing protein</fullName>
    </submittedName>
</protein>
<dbReference type="PANTHER" id="PTHR43058:SF1">
    <property type="entry name" value="DUF427 DOMAIN-CONTAINING PROTEIN"/>
    <property type="match status" value="1"/>
</dbReference>
<comment type="caution">
    <text evidence="2">The sequence shown here is derived from an EMBL/GenBank/DDBJ whole genome shotgun (WGS) entry which is preliminary data.</text>
</comment>
<gene>
    <name evidence="2" type="ORF">E2C06_20690</name>
</gene>
<organism evidence="2 3">
    <name type="scientific">Dankookia rubra</name>
    <dbReference type="NCBI Taxonomy" id="1442381"/>
    <lineage>
        <taxon>Bacteria</taxon>
        <taxon>Pseudomonadati</taxon>
        <taxon>Pseudomonadota</taxon>
        <taxon>Alphaproteobacteria</taxon>
        <taxon>Acetobacterales</taxon>
        <taxon>Roseomonadaceae</taxon>
        <taxon>Dankookia</taxon>
    </lineage>
</organism>
<dbReference type="PANTHER" id="PTHR43058">
    <property type="entry name" value="SLR0655 PROTEIN"/>
    <property type="match status" value="1"/>
</dbReference>
<evidence type="ECO:0000313" key="2">
    <source>
        <dbReference type="EMBL" id="TDH60675.1"/>
    </source>
</evidence>
<name>A0A4V3A9V5_9PROT</name>